<comment type="caution">
    <text evidence="8">The sequence shown here is derived from an EMBL/GenBank/DDBJ whole genome shotgun (WGS) entry which is preliminary data.</text>
</comment>
<dbReference type="PANTHER" id="PTHR43065">
    <property type="entry name" value="SENSOR HISTIDINE KINASE"/>
    <property type="match status" value="1"/>
</dbReference>
<keyword evidence="4 8" id="KW-0067">ATP-binding</keyword>
<keyword evidence="6" id="KW-0472">Membrane</keyword>
<keyword evidence="6" id="KW-0812">Transmembrane</keyword>
<dbReference type="Pfam" id="PF02518">
    <property type="entry name" value="HATPase_c"/>
    <property type="match status" value="1"/>
</dbReference>
<evidence type="ECO:0000256" key="2">
    <source>
        <dbReference type="ARBA" id="ARBA00022741"/>
    </source>
</evidence>
<evidence type="ECO:0000313" key="8">
    <source>
        <dbReference type="EMBL" id="MBU5439947.1"/>
    </source>
</evidence>
<organism evidence="8 9">
    <name type="scientific">Tissierella simiarum</name>
    <dbReference type="NCBI Taxonomy" id="2841534"/>
    <lineage>
        <taxon>Bacteria</taxon>
        <taxon>Bacillati</taxon>
        <taxon>Bacillota</taxon>
        <taxon>Tissierellia</taxon>
        <taxon>Tissierellales</taxon>
        <taxon>Tissierellaceae</taxon>
        <taxon>Tissierella</taxon>
    </lineage>
</organism>
<dbReference type="InterPro" id="IPR003594">
    <property type="entry name" value="HATPase_dom"/>
</dbReference>
<gene>
    <name evidence="8" type="ORF">KQI42_18210</name>
</gene>
<evidence type="ECO:0000256" key="6">
    <source>
        <dbReference type="SAM" id="Phobius"/>
    </source>
</evidence>
<evidence type="ECO:0000259" key="7">
    <source>
        <dbReference type="PROSITE" id="PS50109"/>
    </source>
</evidence>
<feature type="transmembrane region" description="Helical" evidence="6">
    <location>
        <begin position="40"/>
        <end position="57"/>
    </location>
</feature>
<feature type="domain" description="Histidine kinase" evidence="7">
    <location>
        <begin position="320"/>
        <end position="428"/>
    </location>
</feature>
<protein>
    <submittedName>
        <fullName evidence="8">ATP-binding protein</fullName>
    </submittedName>
</protein>
<dbReference type="GO" id="GO:0005524">
    <property type="term" value="F:ATP binding"/>
    <property type="evidence" value="ECO:0007669"/>
    <property type="project" value="UniProtKB-KW"/>
</dbReference>
<evidence type="ECO:0000256" key="3">
    <source>
        <dbReference type="ARBA" id="ARBA00022777"/>
    </source>
</evidence>
<dbReference type="InterPro" id="IPR005467">
    <property type="entry name" value="His_kinase_dom"/>
</dbReference>
<name>A0ABS6EAY2_9FIRM</name>
<keyword evidence="6" id="KW-1133">Transmembrane helix</keyword>
<keyword evidence="3" id="KW-0418">Kinase</keyword>
<evidence type="ECO:0000256" key="5">
    <source>
        <dbReference type="ARBA" id="ARBA00023012"/>
    </source>
</evidence>
<keyword evidence="1" id="KW-0808">Transferase</keyword>
<evidence type="ECO:0000313" key="9">
    <source>
        <dbReference type="Proteomes" id="UP000749471"/>
    </source>
</evidence>
<dbReference type="SMART" id="SM00387">
    <property type="entry name" value="HATPase_c"/>
    <property type="match status" value="1"/>
</dbReference>
<evidence type="ECO:0000256" key="1">
    <source>
        <dbReference type="ARBA" id="ARBA00022679"/>
    </source>
</evidence>
<dbReference type="Proteomes" id="UP000749471">
    <property type="component" value="Unassembled WGS sequence"/>
</dbReference>
<keyword evidence="2" id="KW-0547">Nucleotide-binding</keyword>
<proteinExistence type="predicted"/>
<dbReference type="PANTHER" id="PTHR43065:SF46">
    <property type="entry name" value="C4-DICARBOXYLATE TRANSPORT SENSOR PROTEIN DCTB"/>
    <property type="match status" value="1"/>
</dbReference>
<feature type="transmembrane region" description="Helical" evidence="6">
    <location>
        <begin position="154"/>
        <end position="177"/>
    </location>
</feature>
<reference evidence="8 9" key="1">
    <citation type="submission" date="2021-06" db="EMBL/GenBank/DDBJ databases">
        <authorList>
            <person name="Sun Q."/>
            <person name="Li D."/>
        </authorList>
    </citation>
    <scope>NUCLEOTIDE SEQUENCE [LARGE SCALE GENOMIC DNA]</scope>
    <source>
        <strain evidence="8 9">MSJ-40</strain>
    </source>
</reference>
<feature type="transmembrane region" description="Helical" evidence="6">
    <location>
        <begin position="64"/>
        <end position="84"/>
    </location>
</feature>
<keyword evidence="5" id="KW-0902">Two-component regulatory system</keyword>
<dbReference type="RefSeq" id="WP_216521842.1">
    <property type="nucleotide sequence ID" value="NZ_JAHLPM010000021.1"/>
</dbReference>
<accession>A0ABS6EAY2</accession>
<keyword evidence="9" id="KW-1185">Reference proteome</keyword>
<dbReference type="CDD" id="cd00075">
    <property type="entry name" value="HATPase"/>
    <property type="match status" value="1"/>
</dbReference>
<feature type="transmembrane region" description="Helical" evidence="6">
    <location>
        <begin position="90"/>
        <end position="112"/>
    </location>
</feature>
<sequence>MLYSILKGLGDEMKSYKKALFGSLIVGLASQFYINFYISNFKFSLAGVAFPLFLYFYNDINPMFFGLASGVSLFLFRVFFHVIINGIGGQIFTLFLPEAIFYIFYGILFYIGSKKIKDITINRMFLVAMASDFLGNMLEVYIRIGVDLFTKDYLIIETLILVAVARAGITWAVILVYKYYKLFIIKEEHEERYKRLLWLTSRLKTEIYWMEKNMDHIEKVMSNAYELFLKINNKEEEGSWTNRALEISKDVHEIKKEYGLVVRGIEEIIENRLDNKGMHFHELMIILKESMSREVKYHNKDIVIEYKLGKDFYTEKHYFLMSILRNMIMNSIDAIESRGTIKFIHYIEEQNHIFIVTDNGCGIEGEDLIHIFSPGYSTKIDYITGQVNRGLGLSLIQNIVSDNLKGDVYVYSEKNKGTTFEISIPMGELEGIIDEDFHIR</sequence>
<dbReference type="EMBL" id="JAHLPM010000021">
    <property type="protein sequence ID" value="MBU5439947.1"/>
    <property type="molecule type" value="Genomic_DNA"/>
</dbReference>
<evidence type="ECO:0000256" key="4">
    <source>
        <dbReference type="ARBA" id="ARBA00022840"/>
    </source>
</evidence>
<dbReference type="PROSITE" id="PS50109">
    <property type="entry name" value="HIS_KIN"/>
    <property type="match status" value="1"/>
</dbReference>
<feature type="transmembrane region" description="Helical" evidence="6">
    <location>
        <begin position="124"/>
        <end position="142"/>
    </location>
</feature>